<evidence type="ECO:0000313" key="3">
    <source>
        <dbReference type="EMBL" id="KIK39440.1"/>
    </source>
</evidence>
<protein>
    <recommendedName>
        <fullName evidence="2">DUF6533 domain-containing protein</fullName>
    </recommendedName>
</protein>
<dbReference type="EMBL" id="KN835342">
    <property type="protein sequence ID" value="KIK39440.1"/>
    <property type="molecule type" value="Genomic_DNA"/>
</dbReference>
<reference evidence="4" key="2">
    <citation type="submission" date="2015-01" db="EMBL/GenBank/DDBJ databases">
        <title>Evolutionary Origins and Diversification of the Mycorrhizal Mutualists.</title>
        <authorList>
            <consortium name="DOE Joint Genome Institute"/>
            <consortium name="Mycorrhizal Genomics Consortium"/>
            <person name="Kohler A."/>
            <person name="Kuo A."/>
            <person name="Nagy L.G."/>
            <person name="Floudas D."/>
            <person name="Copeland A."/>
            <person name="Barry K.W."/>
            <person name="Cichocki N."/>
            <person name="Veneault-Fourrey C."/>
            <person name="LaButti K."/>
            <person name="Lindquist E.A."/>
            <person name="Lipzen A."/>
            <person name="Lundell T."/>
            <person name="Morin E."/>
            <person name="Murat C."/>
            <person name="Riley R."/>
            <person name="Ohm R."/>
            <person name="Sun H."/>
            <person name="Tunlid A."/>
            <person name="Henrissat B."/>
            <person name="Grigoriev I.V."/>
            <person name="Hibbett D.S."/>
            <person name="Martin F."/>
        </authorList>
    </citation>
    <scope>NUCLEOTIDE SEQUENCE [LARGE SCALE GENOMIC DNA]</scope>
    <source>
        <strain evidence="4">UH-Slu-Lm8-n1</strain>
    </source>
</reference>
<evidence type="ECO:0000259" key="2">
    <source>
        <dbReference type="Pfam" id="PF20151"/>
    </source>
</evidence>
<keyword evidence="1" id="KW-0472">Membrane</keyword>
<evidence type="ECO:0000256" key="1">
    <source>
        <dbReference type="SAM" id="Phobius"/>
    </source>
</evidence>
<feature type="domain" description="DUF6533" evidence="2">
    <location>
        <begin position="16"/>
        <end position="60"/>
    </location>
</feature>
<dbReference type="HOGENOM" id="CLU_035509_11_1_1"/>
<dbReference type="STRING" id="930992.A0A0C9ZP59"/>
<keyword evidence="4" id="KW-1185">Reference proteome</keyword>
<organism evidence="3 4">
    <name type="scientific">Suillus luteus UH-Slu-Lm8-n1</name>
    <dbReference type="NCBI Taxonomy" id="930992"/>
    <lineage>
        <taxon>Eukaryota</taxon>
        <taxon>Fungi</taxon>
        <taxon>Dikarya</taxon>
        <taxon>Basidiomycota</taxon>
        <taxon>Agaricomycotina</taxon>
        <taxon>Agaricomycetes</taxon>
        <taxon>Agaricomycetidae</taxon>
        <taxon>Boletales</taxon>
        <taxon>Suillineae</taxon>
        <taxon>Suillaceae</taxon>
        <taxon>Suillus</taxon>
    </lineage>
</organism>
<keyword evidence="1" id="KW-1133">Transmembrane helix</keyword>
<keyword evidence="1" id="KW-0812">Transmembrane</keyword>
<feature type="transmembrane region" description="Helical" evidence="1">
    <location>
        <begin position="158"/>
        <end position="177"/>
    </location>
</feature>
<proteinExistence type="predicted"/>
<accession>A0A0C9ZP59</accession>
<reference evidence="3 4" key="1">
    <citation type="submission" date="2014-04" db="EMBL/GenBank/DDBJ databases">
        <authorList>
            <consortium name="DOE Joint Genome Institute"/>
            <person name="Kuo A."/>
            <person name="Ruytinx J."/>
            <person name="Rineau F."/>
            <person name="Colpaert J."/>
            <person name="Kohler A."/>
            <person name="Nagy L.G."/>
            <person name="Floudas D."/>
            <person name="Copeland A."/>
            <person name="Barry K.W."/>
            <person name="Cichocki N."/>
            <person name="Veneault-Fourrey C."/>
            <person name="LaButti K."/>
            <person name="Lindquist E.A."/>
            <person name="Lipzen A."/>
            <person name="Lundell T."/>
            <person name="Morin E."/>
            <person name="Murat C."/>
            <person name="Sun H."/>
            <person name="Tunlid A."/>
            <person name="Henrissat B."/>
            <person name="Grigoriev I.V."/>
            <person name="Hibbett D.S."/>
            <person name="Martin F."/>
            <person name="Nordberg H.P."/>
            <person name="Cantor M.N."/>
            <person name="Hua S.X."/>
        </authorList>
    </citation>
    <scope>NUCLEOTIDE SEQUENCE [LARGE SCALE GENOMIC DNA]</scope>
    <source>
        <strain evidence="3 4">UH-Slu-Lm8-n1</strain>
    </source>
</reference>
<name>A0A0C9ZP59_9AGAM</name>
<dbReference type="Pfam" id="PF20151">
    <property type="entry name" value="DUF6533"/>
    <property type="match status" value="1"/>
</dbReference>
<feature type="transmembrane region" description="Helical" evidence="1">
    <location>
        <begin position="86"/>
        <end position="105"/>
    </location>
</feature>
<dbReference type="InterPro" id="IPR045340">
    <property type="entry name" value="DUF6533"/>
</dbReference>
<feature type="transmembrane region" description="Helical" evidence="1">
    <location>
        <begin position="46"/>
        <end position="71"/>
    </location>
</feature>
<gene>
    <name evidence="3" type="ORF">CY34DRAFT_335496</name>
</gene>
<feature type="transmembrane region" description="Helical" evidence="1">
    <location>
        <begin position="14"/>
        <end position="34"/>
    </location>
</feature>
<sequence length="254" mass="28164">MGDYVPDSNGLQTVAYVEVASTAALLFDFCITFGSEVRWTWGRKWGIVRIAFVISRYLPVASFAMSVYYAIESTRGGILNYWKLSAAYGVIHFVGAVAAEVLLVTRIYVLWGGKKNFLIAISGFSMVMNAAMLAISMLDAGKSTDSTRGVFEEGQNASIIYGLLTFYELVLVSLTLYKRFKCHRLESSPLIANLYRHGVIYLLCITVASMANCVAIAALPASYTALLIGWLYTVFLPRVSCSIYEHCKNRRMSL</sequence>
<feature type="transmembrane region" description="Helical" evidence="1">
    <location>
        <begin position="225"/>
        <end position="244"/>
    </location>
</feature>
<evidence type="ECO:0000313" key="4">
    <source>
        <dbReference type="Proteomes" id="UP000054485"/>
    </source>
</evidence>
<feature type="transmembrane region" description="Helical" evidence="1">
    <location>
        <begin position="117"/>
        <end position="138"/>
    </location>
</feature>
<dbReference type="Proteomes" id="UP000054485">
    <property type="component" value="Unassembled WGS sequence"/>
</dbReference>
<dbReference type="InParanoid" id="A0A0C9ZP59"/>
<dbReference type="AlphaFoldDB" id="A0A0C9ZP59"/>
<dbReference type="OrthoDB" id="2645170at2759"/>
<feature type="transmembrane region" description="Helical" evidence="1">
    <location>
        <begin position="198"/>
        <end position="219"/>
    </location>
</feature>